<evidence type="ECO:0000256" key="4">
    <source>
        <dbReference type="ARBA" id="ARBA00022989"/>
    </source>
</evidence>
<dbReference type="CDD" id="cd06179">
    <property type="entry name" value="MFS_TRI12_like"/>
    <property type="match status" value="1"/>
</dbReference>
<dbReference type="InterPro" id="IPR036259">
    <property type="entry name" value="MFS_trans_sf"/>
</dbReference>
<dbReference type="InterPro" id="IPR020846">
    <property type="entry name" value="MFS_dom"/>
</dbReference>
<dbReference type="PROSITE" id="PS50850">
    <property type="entry name" value="MFS"/>
    <property type="match status" value="1"/>
</dbReference>
<dbReference type="Proteomes" id="UP000038010">
    <property type="component" value="Unassembled WGS sequence"/>
</dbReference>
<sequence length="587" mass="61347">MASQTQTEGTARPDENNGLHGFTGDADHTSKQYYFSLYFIGSFCAIGMGLLAGVAGFGYAAPILGVIDADIGPSPYLTWVAIVYTLCVAVGLTLVGRLTDLFGRRYFFIGGSILGTAGSIVCATAGSINTLIGGTTLIGLGAATQLSFHFVTAELVPMRARFWSVAIIYCFSIPGSGFGPIIAQAFVSHTSVGWRGVYYLLIGINVVALACWTCFYWPPHFSEKNPGTRLSEFVRNFDYVGTLLYTAGLTLFLMGISVGGLGVFPWKSGTTLGPLIAGGVCLIALAGWVMFANPKEPLIPRHIITNGSFVASAIVLGLGAAVYYAFAVVWPQMVAVLYSNGDALRNGWLSSIVGACFIVGQVSGGVFCKMIGKVKYQVLVTMAIGGTLLACMATCTAGTLGRAIGLLSVACVLVGWTESVCLTLLTVSIDNQQEIGTAGGIGASIRSGLATVCQTIYLVVLSTRLTETIPSQVVPAAVAAGLPESSVVDLLTAFTIGTPKAFEAIPGISDTVLAAATAAYKNASSDAYHTVFLTSIAFSGIAVVLALFIRNVDDRMTADIATKLHHGAGLEHEDVANEKAVTESMVE</sequence>
<dbReference type="PANTHER" id="PTHR23501">
    <property type="entry name" value="MAJOR FACILITATOR SUPERFAMILY"/>
    <property type="match status" value="1"/>
</dbReference>
<feature type="transmembrane region" description="Helical" evidence="7">
    <location>
        <begin position="347"/>
        <end position="367"/>
    </location>
</feature>
<feature type="region of interest" description="Disordered" evidence="6">
    <location>
        <begin position="1"/>
        <end position="21"/>
    </location>
</feature>
<dbReference type="InterPro" id="IPR010573">
    <property type="entry name" value="MFS_Str1/Tri12-like"/>
</dbReference>
<dbReference type="OrthoDB" id="4139357at2759"/>
<keyword evidence="2" id="KW-0813">Transport</keyword>
<feature type="transmembrane region" description="Helical" evidence="7">
    <location>
        <begin position="379"/>
        <end position="400"/>
    </location>
</feature>
<accession>A0A0N0NJ71</accession>
<name>A0A0N0NJ71_9EURO</name>
<feature type="transmembrane region" description="Helical" evidence="7">
    <location>
        <begin position="272"/>
        <end position="291"/>
    </location>
</feature>
<feature type="transmembrane region" description="Helical" evidence="7">
    <location>
        <begin position="163"/>
        <end position="186"/>
    </location>
</feature>
<evidence type="ECO:0000313" key="10">
    <source>
        <dbReference type="Proteomes" id="UP000038010"/>
    </source>
</evidence>
<feature type="transmembrane region" description="Helical" evidence="7">
    <location>
        <begin position="107"/>
        <end position="126"/>
    </location>
</feature>
<evidence type="ECO:0000256" key="6">
    <source>
        <dbReference type="SAM" id="MobiDB-lite"/>
    </source>
</evidence>
<keyword evidence="4 7" id="KW-1133">Transmembrane helix</keyword>
<keyword evidence="5 7" id="KW-0472">Membrane</keyword>
<dbReference type="Pfam" id="PF06609">
    <property type="entry name" value="TRI12"/>
    <property type="match status" value="1"/>
</dbReference>
<feature type="transmembrane region" description="Helical" evidence="7">
    <location>
        <begin position="239"/>
        <end position="266"/>
    </location>
</feature>
<evidence type="ECO:0000256" key="2">
    <source>
        <dbReference type="ARBA" id="ARBA00022448"/>
    </source>
</evidence>
<evidence type="ECO:0000313" key="9">
    <source>
        <dbReference type="EMBL" id="KPI36578.1"/>
    </source>
</evidence>
<keyword evidence="3 7" id="KW-0812">Transmembrane</keyword>
<evidence type="ECO:0000256" key="1">
    <source>
        <dbReference type="ARBA" id="ARBA00004141"/>
    </source>
</evidence>
<dbReference type="GeneID" id="28736460"/>
<dbReference type="InterPro" id="IPR053791">
    <property type="entry name" value="MFS_Tri12-like"/>
</dbReference>
<dbReference type="RefSeq" id="XP_017996541.1">
    <property type="nucleotide sequence ID" value="XM_018144580.1"/>
</dbReference>
<feature type="domain" description="Major facilitator superfamily (MFS) profile" evidence="8">
    <location>
        <begin position="33"/>
        <end position="554"/>
    </location>
</feature>
<evidence type="ECO:0000256" key="7">
    <source>
        <dbReference type="SAM" id="Phobius"/>
    </source>
</evidence>
<feature type="transmembrane region" description="Helical" evidence="7">
    <location>
        <begin position="527"/>
        <end position="549"/>
    </location>
</feature>
<feature type="transmembrane region" description="Helical" evidence="7">
    <location>
        <begin position="439"/>
        <end position="460"/>
    </location>
</feature>
<feature type="transmembrane region" description="Helical" evidence="7">
    <location>
        <begin position="303"/>
        <end position="327"/>
    </location>
</feature>
<comment type="subcellular location">
    <subcellularLocation>
        <location evidence="1">Membrane</location>
        <topology evidence="1">Multi-pass membrane protein</topology>
    </subcellularLocation>
</comment>
<dbReference type="Gene3D" id="1.20.1250.20">
    <property type="entry name" value="MFS general substrate transporter like domains"/>
    <property type="match status" value="1"/>
</dbReference>
<proteinExistence type="predicted"/>
<evidence type="ECO:0000259" key="8">
    <source>
        <dbReference type="PROSITE" id="PS50850"/>
    </source>
</evidence>
<evidence type="ECO:0000256" key="5">
    <source>
        <dbReference type="ARBA" id="ARBA00023136"/>
    </source>
</evidence>
<gene>
    <name evidence="9" type="ORF">AB675_4441</name>
</gene>
<dbReference type="VEuPathDB" id="FungiDB:AB675_4441"/>
<protein>
    <submittedName>
        <fullName evidence="9">Putative MFS-type transporter YusP</fullName>
    </submittedName>
</protein>
<dbReference type="EMBL" id="LFJN01000030">
    <property type="protein sequence ID" value="KPI36578.1"/>
    <property type="molecule type" value="Genomic_DNA"/>
</dbReference>
<organism evidence="9 10">
    <name type="scientific">Cyphellophora attinorum</name>
    <dbReference type="NCBI Taxonomy" id="1664694"/>
    <lineage>
        <taxon>Eukaryota</taxon>
        <taxon>Fungi</taxon>
        <taxon>Dikarya</taxon>
        <taxon>Ascomycota</taxon>
        <taxon>Pezizomycotina</taxon>
        <taxon>Eurotiomycetes</taxon>
        <taxon>Chaetothyriomycetidae</taxon>
        <taxon>Chaetothyriales</taxon>
        <taxon>Cyphellophoraceae</taxon>
        <taxon>Cyphellophora</taxon>
    </lineage>
</organism>
<reference evidence="9 10" key="1">
    <citation type="submission" date="2015-06" db="EMBL/GenBank/DDBJ databases">
        <title>Draft genome of the ant-associated black yeast Phialophora attae CBS 131958.</title>
        <authorList>
            <person name="Moreno L.F."/>
            <person name="Stielow B.J."/>
            <person name="de Hoog S."/>
            <person name="Vicente V.A."/>
            <person name="Weiss V.A."/>
            <person name="de Vries M."/>
            <person name="Cruz L.M."/>
            <person name="Souza E.M."/>
        </authorList>
    </citation>
    <scope>NUCLEOTIDE SEQUENCE [LARGE SCALE GENOMIC DNA]</scope>
    <source>
        <strain evidence="9 10">CBS 131958</strain>
    </source>
</reference>
<feature type="transmembrane region" description="Helical" evidence="7">
    <location>
        <begin position="37"/>
        <end position="64"/>
    </location>
</feature>
<dbReference type="GO" id="GO:0005886">
    <property type="term" value="C:plasma membrane"/>
    <property type="evidence" value="ECO:0007669"/>
    <property type="project" value="TreeGrafter"/>
</dbReference>
<feature type="transmembrane region" description="Helical" evidence="7">
    <location>
        <begin position="76"/>
        <end position="95"/>
    </location>
</feature>
<dbReference type="AlphaFoldDB" id="A0A0N0NJ71"/>
<evidence type="ECO:0000256" key="3">
    <source>
        <dbReference type="ARBA" id="ARBA00022692"/>
    </source>
</evidence>
<dbReference type="PANTHER" id="PTHR23501:SF109">
    <property type="entry name" value="MAJOR FACILITATOR SUPERFAMILY (MFS) PROFILE DOMAIN-CONTAINING PROTEIN-RELATED"/>
    <property type="match status" value="1"/>
</dbReference>
<dbReference type="SUPFAM" id="SSF103473">
    <property type="entry name" value="MFS general substrate transporter"/>
    <property type="match status" value="1"/>
</dbReference>
<feature type="transmembrane region" description="Helical" evidence="7">
    <location>
        <begin position="406"/>
        <end position="427"/>
    </location>
</feature>
<dbReference type="GO" id="GO:0022857">
    <property type="term" value="F:transmembrane transporter activity"/>
    <property type="evidence" value="ECO:0007669"/>
    <property type="project" value="InterPro"/>
</dbReference>
<comment type="caution">
    <text evidence="9">The sequence shown here is derived from an EMBL/GenBank/DDBJ whole genome shotgun (WGS) entry which is preliminary data.</text>
</comment>
<feature type="transmembrane region" description="Helical" evidence="7">
    <location>
        <begin position="132"/>
        <end position="151"/>
    </location>
</feature>
<feature type="transmembrane region" description="Helical" evidence="7">
    <location>
        <begin position="198"/>
        <end position="218"/>
    </location>
</feature>
<keyword evidence="10" id="KW-1185">Reference proteome</keyword>